<keyword evidence="2" id="KW-0472">Membrane</keyword>
<proteinExistence type="predicted"/>
<evidence type="ECO:0000256" key="1">
    <source>
        <dbReference type="SAM" id="MobiDB-lite"/>
    </source>
</evidence>
<dbReference type="AlphaFoldDB" id="A0A8J4E6I9"/>
<feature type="transmembrane region" description="Helical" evidence="2">
    <location>
        <begin position="355"/>
        <end position="374"/>
    </location>
</feature>
<dbReference type="Proteomes" id="UP000612585">
    <property type="component" value="Unassembled WGS sequence"/>
</dbReference>
<reference evidence="3" key="1">
    <citation type="submission" date="2021-01" db="EMBL/GenBank/DDBJ databases">
        <title>Whole genome shotgun sequence of Virgisporangium aurantiacum NBRC 16421.</title>
        <authorList>
            <person name="Komaki H."/>
            <person name="Tamura T."/>
        </authorList>
    </citation>
    <scope>NUCLEOTIDE SEQUENCE</scope>
    <source>
        <strain evidence="3">NBRC 16421</strain>
    </source>
</reference>
<evidence type="ECO:0000313" key="4">
    <source>
        <dbReference type="Proteomes" id="UP000612585"/>
    </source>
</evidence>
<feature type="compositionally biased region" description="Low complexity" evidence="1">
    <location>
        <begin position="9"/>
        <end position="25"/>
    </location>
</feature>
<keyword evidence="4" id="KW-1185">Reference proteome</keyword>
<feature type="transmembrane region" description="Helical" evidence="2">
    <location>
        <begin position="447"/>
        <end position="466"/>
    </location>
</feature>
<feature type="region of interest" description="Disordered" evidence="1">
    <location>
        <begin position="1"/>
        <end position="54"/>
    </location>
</feature>
<evidence type="ECO:0000256" key="2">
    <source>
        <dbReference type="SAM" id="Phobius"/>
    </source>
</evidence>
<keyword evidence="2" id="KW-1133">Transmembrane helix</keyword>
<feature type="transmembrane region" description="Helical" evidence="2">
    <location>
        <begin position="63"/>
        <end position="87"/>
    </location>
</feature>
<feature type="transmembrane region" description="Helical" evidence="2">
    <location>
        <begin position="386"/>
        <end position="409"/>
    </location>
</feature>
<organism evidence="3 4">
    <name type="scientific">Virgisporangium aurantiacum</name>
    <dbReference type="NCBI Taxonomy" id="175570"/>
    <lineage>
        <taxon>Bacteria</taxon>
        <taxon>Bacillati</taxon>
        <taxon>Actinomycetota</taxon>
        <taxon>Actinomycetes</taxon>
        <taxon>Micromonosporales</taxon>
        <taxon>Micromonosporaceae</taxon>
        <taxon>Virgisporangium</taxon>
    </lineage>
</organism>
<feature type="transmembrane region" description="Helical" evidence="2">
    <location>
        <begin position="136"/>
        <end position="156"/>
    </location>
</feature>
<dbReference type="RefSeq" id="WP_204012100.1">
    <property type="nucleotide sequence ID" value="NZ_BOPG01000109.1"/>
</dbReference>
<protein>
    <submittedName>
        <fullName evidence="3">Uncharacterized protein</fullName>
    </submittedName>
</protein>
<feature type="transmembrane region" description="Helical" evidence="2">
    <location>
        <begin position="329"/>
        <end position="350"/>
    </location>
</feature>
<feature type="transmembrane region" description="Helical" evidence="2">
    <location>
        <begin position="478"/>
        <end position="501"/>
    </location>
</feature>
<accession>A0A8J4E6I9</accession>
<feature type="transmembrane region" description="Helical" evidence="2">
    <location>
        <begin position="168"/>
        <end position="189"/>
    </location>
</feature>
<keyword evidence="2" id="KW-0812">Transmembrane</keyword>
<sequence>MDRAATDVPSGQAAAPASGPAAAPDPVRDDGAPAAGDAGEMARDTREAGAPGAPAQVPRPVRIALAGAVLAAGAAAALWITVVALTAGHGLDVSDEGYYLLSYRWWRVNMQTFTGAQYLYGPVFELVGYDITGLRLVRLLSVVGTHLAFGWAFMRWLRVRRPRAPATWLWEAAGVAVILACGGMVYSWLPLSPGYNDVSLLGALLAVAIVLRMATHADRTGRVPAWVPALFGPVVVAMLLAKWSSSAVTLAVVALAGLAAVAPLGWRQVLRVTAWALAGTVATVLLIQLLVVPLTTAVPEMLATNRLVAAGANSPAALLKLYARTTWDLVKVMVDGHFLVFLAAIVAVVLRGRAAIGAGVVAAVALSVSAWRVIVDGNYHGGTANLLRYPVGLSVTFAVVLLVAIAVLVDRRARGSALRVEGWRGWTILAAVALVPVTQAAGTGNPLYFMAINGFAAWAAIMLAILTGLETAPVIARVLTATVTAAAVLLSAVVAGDGLWAHPYRAAPRTMATAEVPGAPALSGIRLTPKQAADYAGLRRRLAPYLDPPGRAIMAYDEMAGIVLLLDGRPVGEAWYSAIAPDRTAAGVRKECSDGRGWWGTRSPVVILHRPITQVEIDALRSCGLDFATDYRLLAPPGETLGLQVYVPTDDVNGQ</sequence>
<feature type="transmembrane region" description="Helical" evidence="2">
    <location>
        <begin position="195"/>
        <end position="211"/>
    </location>
</feature>
<gene>
    <name evidence="3" type="ORF">Vau01_116510</name>
</gene>
<dbReference type="EMBL" id="BOPG01000109">
    <property type="protein sequence ID" value="GIJ64135.1"/>
    <property type="molecule type" value="Genomic_DNA"/>
</dbReference>
<feature type="transmembrane region" description="Helical" evidence="2">
    <location>
        <begin position="421"/>
        <end position="441"/>
    </location>
</feature>
<comment type="caution">
    <text evidence="3">The sequence shown here is derived from an EMBL/GenBank/DDBJ whole genome shotgun (WGS) entry which is preliminary data.</text>
</comment>
<feature type="transmembrane region" description="Helical" evidence="2">
    <location>
        <begin position="247"/>
        <end position="266"/>
    </location>
</feature>
<evidence type="ECO:0000313" key="3">
    <source>
        <dbReference type="EMBL" id="GIJ64135.1"/>
    </source>
</evidence>
<name>A0A8J4E6I9_9ACTN</name>
<feature type="transmembrane region" description="Helical" evidence="2">
    <location>
        <begin position="273"/>
        <end position="292"/>
    </location>
</feature>
<feature type="transmembrane region" description="Helical" evidence="2">
    <location>
        <begin position="223"/>
        <end position="241"/>
    </location>
</feature>